<reference evidence="1 2" key="1">
    <citation type="journal article" date="2022" name="bioRxiv">
        <title>Genomics of Preaxostyla Flagellates Illuminates Evolutionary Transitions and the Path Towards Mitochondrial Loss.</title>
        <authorList>
            <person name="Novak L.V.F."/>
            <person name="Treitli S.C."/>
            <person name="Pyrih J."/>
            <person name="Halakuc P."/>
            <person name="Pipaliya S.V."/>
            <person name="Vacek V."/>
            <person name="Brzon O."/>
            <person name="Soukal P."/>
            <person name="Eme L."/>
            <person name="Dacks J.B."/>
            <person name="Karnkowska A."/>
            <person name="Elias M."/>
            <person name="Hampl V."/>
        </authorList>
    </citation>
    <scope>NUCLEOTIDE SEQUENCE [LARGE SCALE GENOMIC DNA]</scope>
    <source>
        <strain evidence="1">NAU3</strain>
        <tissue evidence="1">Gut</tissue>
    </source>
</reference>
<evidence type="ECO:0000313" key="2">
    <source>
        <dbReference type="Proteomes" id="UP001281761"/>
    </source>
</evidence>
<dbReference type="SUPFAM" id="SSF51126">
    <property type="entry name" value="Pectin lyase-like"/>
    <property type="match status" value="1"/>
</dbReference>
<accession>A0ABQ9XQ73</accession>
<dbReference type="EMBL" id="JARBJD010000085">
    <property type="protein sequence ID" value="KAK2953884.1"/>
    <property type="molecule type" value="Genomic_DNA"/>
</dbReference>
<evidence type="ECO:0000313" key="1">
    <source>
        <dbReference type="EMBL" id="KAK2953884.1"/>
    </source>
</evidence>
<keyword evidence="2" id="KW-1185">Reference proteome</keyword>
<dbReference type="Proteomes" id="UP001281761">
    <property type="component" value="Unassembled WGS sequence"/>
</dbReference>
<sequence>MTTLASTSLLNTTSSCGRESVDLKERGSDFGHSESVSQKMIGSCVSCCTNHLYGTGIRDVNLGGSVLCSNTSFTHCTTTTEHFNEHRTIRTEITTADTLHLFSLCTFKGCPGANGSALYLYRISADLEIASCSFESCQSSGAGGAIYYQQSSVQSSVVISSSSFVKCSSNSLSGGSLELQQMQSLTISDCMFLESRTTWYGGVIYVFKCAAGVSNPVLSNCLFDDCSATLAPVGRGGALYCQNCPSIRLDSLRFRECVAGKGEGHDLFFSSPLPTLSLSTVSNCDSTSTPKENRIYPTSIAEDDVLPTPTHSTTILSLINEPDTSTTAEIVVTLDKTVTGSLLVLVSNSEGTARTDTTKAPNIGRVLLFTIDETNIGRCSVSTGETSLLQLPLEEYKVVTSSFSGIFFLHPTFTSAECVLDDSCTRALLNLEGFDVDGESFELTLQNGSAFNATFSDNKATIDLGVIGEGSKWMENQVFVITSGKKTDDDSIIVSIPSPLYFTIPEAARLCDIVVSVLNPAKTEVTLSFSSRLLKPEHDYTITLEWKEGNGRVVMDVTTNSDGLIAEQTVTLHPSNGNEEELKNSIGFGDEFKVTDFSAKTGDERVSIQFSPIFVTMPIEPVRITLASCTTNETDWTVVSVEGSGFVLGEFYTVSVSGHPIGSLSPPPSSLHDTSFVVIASSSNNAISSALQLHPVEGSDLKFSYSYTIVGITNGTEPGVVDTVVFETQDDIPRNEALITRIEVVPASSLNTTIVIEVSGSNLPTGTSGQLTLVDSFFFAVSFSSSSFGRSTVIALGLSGSLGFGSDYEIKTLEDSIKQTIPIPETRITTPPKPSKLSLCVCGNEERAGMDMNGADPESCSAIKSAWNTATSLGILDTTMRVVDSADLSSPLIVTHRVPFTLISFQAEPATLRASPSSSQQSSTLVSVEEGGLCRLTLLSITADLSVSTFKLVSVSKGTVVIRSCSIEGTRQSEMNSEDGSICGWSRGLIELIETDTELNGVTMKEIVVGGIWMQGGKLTITKSEFSQNGPSIADFPSARQVFPPLTP</sequence>
<dbReference type="InterPro" id="IPR011050">
    <property type="entry name" value="Pectin_lyase_fold/virulence"/>
</dbReference>
<protein>
    <submittedName>
        <fullName evidence="1">Uncharacterized protein</fullName>
    </submittedName>
</protein>
<comment type="caution">
    <text evidence="1">The sequence shown here is derived from an EMBL/GenBank/DDBJ whole genome shotgun (WGS) entry which is preliminary data.</text>
</comment>
<organism evidence="1 2">
    <name type="scientific">Blattamonas nauphoetae</name>
    <dbReference type="NCBI Taxonomy" id="2049346"/>
    <lineage>
        <taxon>Eukaryota</taxon>
        <taxon>Metamonada</taxon>
        <taxon>Preaxostyla</taxon>
        <taxon>Oxymonadida</taxon>
        <taxon>Blattamonas</taxon>
    </lineage>
</organism>
<proteinExistence type="predicted"/>
<gene>
    <name evidence="1" type="ORF">BLNAU_11144</name>
</gene>
<name>A0ABQ9XQ73_9EUKA</name>